<dbReference type="Pfam" id="PF04021">
    <property type="entry name" value="Class_IIIsignal"/>
    <property type="match status" value="1"/>
</dbReference>
<name>K2QXM3_METFP</name>
<dbReference type="InterPro" id="IPR007166">
    <property type="entry name" value="Class3_signal_pept_motif"/>
</dbReference>
<keyword evidence="1" id="KW-0472">Membrane</keyword>
<dbReference type="OrthoDB" id="77653at2157"/>
<keyword evidence="1" id="KW-1133">Transmembrane helix</keyword>
<dbReference type="Proteomes" id="UP000007360">
    <property type="component" value="Unassembled WGS sequence"/>
</dbReference>
<keyword evidence="1" id="KW-0812">Transmembrane</keyword>
<dbReference type="EMBL" id="AMPO01000010">
    <property type="protein sequence ID" value="EKF85043.1"/>
    <property type="molecule type" value="Genomic_DNA"/>
</dbReference>
<evidence type="ECO:0000313" key="2">
    <source>
        <dbReference type="EMBL" id="EKF85043.1"/>
    </source>
</evidence>
<gene>
    <name evidence="2" type="ORF">A994_10509</name>
</gene>
<evidence type="ECO:0000256" key="1">
    <source>
        <dbReference type="SAM" id="Phobius"/>
    </source>
</evidence>
<feature type="transmembrane region" description="Helical" evidence="1">
    <location>
        <begin position="12"/>
        <end position="31"/>
    </location>
</feature>
<proteinExistence type="predicted"/>
<dbReference type="PATRIC" id="fig|1204725.3.peg.2114"/>
<accession>K2QXM3</accession>
<comment type="caution">
    <text evidence="2">The sequence shown here is derived from an EMBL/GenBank/DDBJ whole genome shotgun (WGS) entry which is preliminary data.</text>
</comment>
<protein>
    <recommendedName>
        <fullName evidence="4">Class III signal peptide-containing protein</fullName>
    </recommendedName>
</protein>
<evidence type="ECO:0000313" key="3">
    <source>
        <dbReference type="Proteomes" id="UP000007360"/>
    </source>
</evidence>
<organism evidence="2 3">
    <name type="scientific">Methanobacterium formicicum (strain DSM 3637 / PP1)</name>
    <dbReference type="NCBI Taxonomy" id="1204725"/>
    <lineage>
        <taxon>Archaea</taxon>
        <taxon>Methanobacteriati</taxon>
        <taxon>Methanobacteriota</taxon>
        <taxon>Methanomada group</taxon>
        <taxon>Methanobacteria</taxon>
        <taxon>Methanobacteriales</taxon>
        <taxon>Methanobacteriaceae</taxon>
        <taxon>Methanobacterium</taxon>
    </lineage>
</organism>
<keyword evidence="3" id="KW-1185">Reference proteome</keyword>
<dbReference type="AlphaFoldDB" id="K2QXM3"/>
<reference evidence="2 3" key="1">
    <citation type="journal article" date="2012" name="J. Bacteriol.">
        <title>Draft genome sequence of Methanobacterium formicicum DSM 3637, an archaebacterium isolated from the methane producer amoeba Pelomyxa palustris.</title>
        <authorList>
            <person name="Gutierrez G."/>
        </authorList>
    </citation>
    <scope>NUCLEOTIDE SEQUENCE [LARGE SCALE GENOMIC DNA]</scope>
    <source>
        <strain evidence="3">DSM 3637 / PP1</strain>
    </source>
</reference>
<sequence length="144" mass="15416">MENKGQVSAEYLLLLVVILVIMAAVTIPLVASSVNATMDVSTSSDTKNAVQSIANAANLVYANGPGAKRTLSIYMPQTMNLTYDNNTKTINQKLGLSSQNKTISASVDYTVSFTNPTPSKGWHETQITWPTNGTNSPITVVFTT</sequence>
<dbReference type="RefSeq" id="WP_004031560.1">
    <property type="nucleotide sequence ID" value="NZ_AMPO01000010.1"/>
</dbReference>
<evidence type="ECO:0008006" key="4">
    <source>
        <dbReference type="Google" id="ProtNLM"/>
    </source>
</evidence>